<proteinExistence type="predicted"/>
<protein>
    <recommendedName>
        <fullName evidence="3">DUF5343 domain-containing protein</fullName>
    </recommendedName>
</protein>
<evidence type="ECO:0008006" key="3">
    <source>
        <dbReference type="Google" id="ProtNLM"/>
    </source>
</evidence>
<evidence type="ECO:0000313" key="2">
    <source>
        <dbReference type="Proteomes" id="UP000431269"/>
    </source>
</evidence>
<dbReference type="Proteomes" id="UP000431269">
    <property type="component" value="Chromosome"/>
</dbReference>
<name>A0A6I6MKV9_9CAUL</name>
<sequence length="214" mass="23271">MAAAKLPYMTSPGVIPKILAKMQEARRPDRFTQDFLANKLGHSGGGSMPIIPLLKRMGFLASDGTPTPLYDRFRDPATQGAAVAEGMRTAYSELFDRSVYAGDLSKDKVQALIMEVTGGAKDDRTVEFTLSTFWALKQMADFEASLDAGGERAKPPLSAVEQERQLPVHTPRVSAGADVGLNLAYTINLVLPETTNPDVFAAIFRSLKENLLRP</sequence>
<reference evidence="2" key="1">
    <citation type="submission" date="2019-12" db="EMBL/GenBank/DDBJ databases">
        <title>Complete genome of Terracaulis silvestris 0127_4.</title>
        <authorList>
            <person name="Vieira S."/>
            <person name="Riedel T."/>
            <person name="Sproer C."/>
            <person name="Pascual J."/>
            <person name="Boedeker C."/>
            <person name="Overmann J."/>
        </authorList>
    </citation>
    <scope>NUCLEOTIDE SEQUENCE [LARGE SCALE GENOMIC DNA]</scope>
    <source>
        <strain evidence="2">0127_4</strain>
    </source>
</reference>
<dbReference type="AlphaFoldDB" id="A0A6I6MKV9"/>
<accession>A0A6I6MKV9</accession>
<dbReference type="KEGG" id="tsv:DSM104635_00075"/>
<dbReference type="Pfam" id="PF17278">
    <property type="entry name" value="DUF5343"/>
    <property type="match status" value="1"/>
</dbReference>
<dbReference type="InterPro" id="IPR035235">
    <property type="entry name" value="DUF5343"/>
</dbReference>
<dbReference type="EMBL" id="CP047045">
    <property type="protein sequence ID" value="QGZ93267.1"/>
    <property type="molecule type" value="Genomic_DNA"/>
</dbReference>
<dbReference type="RefSeq" id="WP_158764278.1">
    <property type="nucleotide sequence ID" value="NZ_CP047045.1"/>
</dbReference>
<organism evidence="1 2">
    <name type="scientific">Terricaulis silvestris</name>
    <dbReference type="NCBI Taxonomy" id="2686094"/>
    <lineage>
        <taxon>Bacteria</taxon>
        <taxon>Pseudomonadati</taxon>
        <taxon>Pseudomonadota</taxon>
        <taxon>Alphaproteobacteria</taxon>
        <taxon>Caulobacterales</taxon>
        <taxon>Caulobacteraceae</taxon>
        <taxon>Terricaulis</taxon>
    </lineage>
</organism>
<keyword evidence="2" id="KW-1185">Reference proteome</keyword>
<gene>
    <name evidence="1" type="ORF">DSM104635_00075</name>
</gene>
<evidence type="ECO:0000313" key="1">
    <source>
        <dbReference type="EMBL" id="QGZ93267.1"/>
    </source>
</evidence>